<keyword evidence="2" id="KW-1185">Reference proteome</keyword>
<dbReference type="Gene3D" id="3.40.50.880">
    <property type="match status" value="1"/>
</dbReference>
<dbReference type="Proteomes" id="UP001499942">
    <property type="component" value="Unassembled WGS sequence"/>
</dbReference>
<gene>
    <name evidence="1" type="ORF">GCM10010393_15330</name>
</gene>
<dbReference type="InterPro" id="IPR029062">
    <property type="entry name" value="Class_I_gatase-like"/>
</dbReference>
<proteinExistence type="predicted"/>
<dbReference type="RefSeq" id="WP_344358107.1">
    <property type="nucleotide sequence ID" value="NZ_BAAASR010000007.1"/>
</dbReference>
<comment type="caution">
    <text evidence="1">The sequence shown here is derived from an EMBL/GenBank/DDBJ whole genome shotgun (WGS) entry which is preliminary data.</text>
</comment>
<sequence length="65" mass="6881">MFTWPNYAGVVNDSHFVTRDRMGRTMAFVARALKDGLTSGGKAWGVGVEEGGGSLFLDKNGTATA</sequence>
<evidence type="ECO:0000313" key="2">
    <source>
        <dbReference type="Proteomes" id="UP001499942"/>
    </source>
</evidence>
<evidence type="ECO:0000313" key="1">
    <source>
        <dbReference type="EMBL" id="GAA2485264.1"/>
    </source>
</evidence>
<protein>
    <submittedName>
        <fullName evidence="1">Uncharacterized protein</fullName>
    </submittedName>
</protein>
<reference evidence="2" key="1">
    <citation type="journal article" date="2019" name="Int. J. Syst. Evol. Microbiol.">
        <title>The Global Catalogue of Microorganisms (GCM) 10K type strain sequencing project: providing services to taxonomists for standard genome sequencing and annotation.</title>
        <authorList>
            <consortium name="The Broad Institute Genomics Platform"/>
            <consortium name="The Broad Institute Genome Sequencing Center for Infectious Disease"/>
            <person name="Wu L."/>
            <person name="Ma J."/>
        </authorList>
    </citation>
    <scope>NUCLEOTIDE SEQUENCE [LARGE SCALE GENOMIC DNA]</scope>
    <source>
        <strain evidence="2">JCM 5062</strain>
    </source>
</reference>
<dbReference type="EMBL" id="BAAASR010000007">
    <property type="protein sequence ID" value="GAA2485264.1"/>
    <property type="molecule type" value="Genomic_DNA"/>
</dbReference>
<name>A0ABP5YVG5_9ACTN</name>
<organism evidence="1 2">
    <name type="scientific">Streptomyces gobitricini</name>
    <dbReference type="NCBI Taxonomy" id="68211"/>
    <lineage>
        <taxon>Bacteria</taxon>
        <taxon>Bacillati</taxon>
        <taxon>Actinomycetota</taxon>
        <taxon>Actinomycetes</taxon>
        <taxon>Kitasatosporales</taxon>
        <taxon>Streptomycetaceae</taxon>
        <taxon>Streptomyces</taxon>
    </lineage>
</organism>
<accession>A0ABP5YVG5</accession>